<sequence>MSEADVEKAFFQAKGHIPSPKYRAGDGTLKDIPPPDPVFVTDAVRAVCHKYELPANEVWGHTITDLFVMLRPPEDADMESSDRGGQIMDLLLLDERITLLAKLAVWERIELETWKAELM</sequence>
<dbReference type="EMBL" id="CP025958">
    <property type="protein sequence ID" value="AWM39779.1"/>
    <property type="molecule type" value="Genomic_DNA"/>
</dbReference>
<dbReference type="AlphaFoldDB" id="A0A2Z3GZ47"/>
<evidence type="ECO:0000313" key="1">
    <source>
        <dbReference type="EMBL" id="AWM39779.1"/>
    </source>
</evidence>
<protein>
    <submittedName>
        <fullName evidence="1">Uncharacterized protein</fullName>
    </submittedName>
</protein>
<dbReference type="Proteomes" id="UP000245802">
    <property type="component" value="Chromosome"/>
</dbReference>
<organism evidence="1 2">
    <name type="scientific">Gemmata obscuriglobus</name>
    <dbReference type="NCBI Taxonomy" id="114"/>
    <lineage>
        <taxon>Bacteria</taxon>
        <taxon>Pseudomonadati</taxon>
        <taxon>Planctomycetota</taxon>
        <taxon>Planctomycetia</taxon>
        <taxon>Gemmatales</taxon>
        <taxon>Gemmataceae</taxon>
        <taxon>Gemmata</taxon>
    </lineage>
</organism>
<reference evidence="1 2" key="1">
    <citation type="submission" date="2018-01" db="EMBL/GenBank/DDBJ databases">
        <title>G. obscuriglobus.</title>
        <authorList>
            <person name="Franke J."/>
            <person name="Blomberg W."/>
            <person name="Selmecki A."/>
        </authorList>
    </citation>
    <scope>NUCLEOTIDE SEQUENCE [LARGE SCALE GENOMIC DNA]</scope>
    <source>
        <strain evidence="1 2">DSM 5831</strain>
    </source>
</reference>
<keyword evidence="2" id="KW-1185">Reference proteome</keyword>
<accession>A0A2Z3GZ47</accession>
<proteinExistence type="predicted"/>
<dbReference type="KEGG" id="gog:C1280_24090"/>
<name>A0A2Z3GZ47_9BACT</name>
<gene>
    <name evidence="1" type="ORF">C1280_24090</name>
</gene>
<evidence type="ECO:0000313" key="2">
    <source>
        <dbReference type="Proteomes" id="UP000245802"/>
    </source>
</evidence>
<dbReference type="RefSeq" id="WP_010035126.1">
    <property type="nucleotide sequence ID" value="NZ_CP025958.1"/>
</dbReference>